<evidence type="ECO:0000313" key="3">
    <source>
        <dbReference type="Proteomes" id="UP000028839"/>
    </source>
</evidence>
<dbReference type="Pfam" id="PF01541">
    <property type="entry name" value="GIY-YIG"/>
    <property type="match status" value="1"/>
</dbReference>
<protein>
    <recommendedName>
        <fullName evidence="1">GIY-YIG domain-containing protein</fullName>
    </recommendedName>
</protein>
<organism evidence="2 3">
    <name type="scientific">Nitrosococcus oceani C-27</name>
    <dbReference type="NCBI Taxonomy" id="314279"/>
    <lineage>
        <taxon>Bacteria</taxon>
        <taxon>Pseudomonadati</taxon>
        <taxon>Pseudomonadota</taxon>
        <taxon>Gammaproteobacteria</taxon>
        <taxon>Chromatiales</taxon>
        <taxon>Chromatiaceae</taxon>
        <taxon>Nitrosococcus</taxon>
    </lineage>
</organism>
<dbReference type="AlphaFoldDB" id="A0A0E2Z5C0"/>
<dbReference type="Proteomes" id="UP000028839">
    <property type="component" value="Unassembled WGS sequence"/>
</dbReference>
<feature type="domain" description="GIY-YIG" evidence="1">
    <location>
        <begin position="58"/>
        <end position="143"/>
    </location>
</feature>
<proteinExistence type="predicted"/>
<name>A0A0E2Z5C0_9GAMM</name>
<dbReference type="PROSITE" id="PS50164">
    <property type="entry name" value="GIY_YIG"/>
    <property type="match status" value="1"/>
</dbReference>
<evidence type="ECO:0000259" key="1">
    <source>
        <dbReference type="PROSITE" id="PS50164"/>
    </source>
</evidence>
<evidence type="ECO:0000313" key="2">
    <source>
        <dbReference type="EMBL" id="KFI20491.1"/>
    </source>
</evidence>
<comment type="caution">
    <text evidence="2">The sequence shown here is derived from an EMBL/GenBank/DDBJ whole genome shotgun (WGS) entry which is preliminary data.</text>
</comment>
<dbReference type="EMBL" id="JPGN01000019">
    <property type="protein sequence ID" value="KFI20491.1"/>
    <property type="molecule type" value="Genomic_DNA"/>
</dbReference>
<accession>A0A0E2Z5C0</accession>
<reference evidence="2 3" key="1">
    <citation type="submission" date="2014-07" db="EMBL/GenBank/DDBJ databases">
        <title>Comparative analysis of Nitrosococcus oceani genome inventories of strains from Pacific and Atlantic gyres.</title>
        <authorList>
            <person name="Lim C.K."/>
            <person name="Wang L."/>
            <person name="Sayavedra-Soto L.A."/>
            <person name="Klotz M.G."/>
        </authorList>
    </citation>
    <scope>NUCLEOTIDE SEQUENCE [LARGE SCALE GENOMIC DNA]</scope>
    <source>
        <strain evidence="2 3">C-27</strain>
    </source>
</reference>
<dbReference type="OrthoDB" id="7064117at2"/>
<dbReference type="HOGENOM" id="CLU_147356_0_0_6"/>
<dbReference type="InterPro" id="IPR035901">
    <property type="entry name" value="GIY-YIG_endonuc_sf"/>
</dbReference>
<dbReference type="SUPFAM" id="SSF82771">
    <property type="entry name" value="GIY-YIG endonuclease"/>
    <property type="match status" value="1"/>
</dbReference>
<sequence length="148" mass="16919">MKADLEGLLSAIRNYSQNYRNSTMYPLEVAEPYDMSPERDRTPVKCNAQWPEIWPHAARAGIYAFLNEDSEVIYVGKASLRNSLGARISSYCGYGADRECRFYGEWRSPPRYVLVVAVPDETRFEAPALEEYLIRELQPSDNSAGIER</sequence>
<dbReference type="Gene3D" id="3.40.1440.10">
    <property type="entry name" value="GIY-YIG endonuclease"/>
    <property type="match status" value="1"/>
</dbReference>
<dbReference type="InterPro" id="IPR000305">
    <property type="entry name" value="GIY-YIG_endonuc"/>
</dbReference>
<gene>
    <name evidence="2" type="ORF">IB75_02960</name>
</gene>